<protein>
    <recommendedName>
        <fullName evidence="3">ZU5 domain-containing protein</fullName>
    </recommendedName>
</protein>
<proteinExistence type="predicted"/>
<dbReference type="Gene3D" id="2.60.220.30">
    <property type="match status" value="1"/>
</dbReference>
<dbReference type="SMART" id="SM00218">
    <property type="entry name" value="ZU5"/>
    <property type="match status" value="1"/>
</dbReference>
<evidence type="ECO:0000256" key="1">
    <source>
        <dbReference type="SAM" id="MobiDB-lite"/>
    </source>
</evidence>
<reference evidence="4 5" key="1">
    <citation type="journal article" date="2017" name="PLoS Biol.">
        <title>The sea cucumber genome provides insights into morphological evolution and visceral regeneration.</title>
        <authorList>
            <person name="Zhang X."/>
            <person name="Sun L."/>
            <person name="Yuan J."/>
            <person name="Sun Y."/>
            <person name="Gao Y."/>
            <person name="Zhang L."/>
            <person name="Li S."/>
            <person name="Dai H."/>
            <person name="Hamel J.F."/>
            <person name="Liu C."/>
            <person name="Yu Y."/>
            <person name="Liu S."/>
            <person name="Lin W."/>
            <person name="Guo K."/>
            <person name="Jin S."/>
            <person name="Xu P."/>
            <person name="Storey K.B."/>
            <person name="Huan P."/>
            <person name="Zhang T."/>
            <person name="Zhou Y."/>
            <person name="Zhang J."/>
            <person name="Lin C."/>
            <person name="Li X."/>
            <person name="Xing L."/>
            <person name="Huo D."/>
            <person name="Sun M."/>
            <person name="Wang L."/>
            <person name="Mercier A."/>
            <person name="Li F."/>
            <person name="Yang H."/>
            <person name="Xiang J."/>
        </authorList>
    </citation>
    <scope>NUCLEOTIDE SEQUENCE [LARGE SCALE GENOMIC DNA]</scope>
    <source>
        <strain evidence="4">Shaxun</strain>
        <tissue evidence="4">Muscle</tissue>
    </source>
</reference>
<evidence type="ECO:0000313" key="4">
    <source>
        <dbReference type="EMBL" id="PIK46431.1"/>
    </source>
</evidence>
<dbReference type="PROSITE" id="PS51145">
    <property type="entry name" value="ZU5"/>
    <property type="match status" value="1"/>
</dbReference>
<dbReference type="InterPro" id="IPR000906">
    <property type="entry name" value="ZU5_dom"/>
</dbReference>
<dbReference type="GO" id="GO:0005042">
    <property type="term" value="F:netrin receptor activity"/>
    <property type="evidence" value="ECO:0007669"/>
    <property type="project" value="InterPro"/>
</dbReference>
<feature type="chain" id="PRO_5013876576" description="ZU5 domain-containing protein" evidence="2">
    <location>
        <begin position="18"/>
        <end position="478"/>
    </location>
</feature>
<name>A0A2G8KEK8_STIJA</name>
<dbReference type="Pfam" id="PF00791">
    <property type="entry name" value="ZU5"/>
    <property type="match status" value="1"/>
</dbReference>
<dbReference type="PANTHER" id="PTHR12582:SF41">
    <property type="entry name" value="UNC5C-LIKE PROTEIN"/>
    <property type="match status" value="1"/>
</dbReference>
<accession>A0A2G8KEK8</accession>
<dbReference type="AlphaFoldDB" id="A0A2G8KEK8"/>
<evidence type="ECO:0000259" key="3">
    <source>
        <dbReference type="PROSITE" id="PS51145"/>
    </source>
</evidence>
<feature type="signal peptide" evidence="2">
    <location>
        <begin position="1"/>
        <end position="17"/>
    </location>
</feature>
<dbReference type="Proteomes" id="UP000230750">
    <property type="component" value="Unassembled WGS sequence"/>
</dbReference>
<keyword evidence="2" id="KW-0732">Signal</keyword>
<organism evidence="4 5">
    <name type="scientific">Stichopus japonicus</name>
    <name type="common">Sea cucumber</name>
    <dbReference type="NCBI Taxonomy" id="307972"/>
    <lineage>
        <taxon>Eukaryota</taxon>
        <taxon>Metazoa</taxon>
        <taxon>Echinodermata</taxon>
        <taxon>Eleutherozoa</taxon>
        <taxon>Echinozoa</taxon>
        <taxon>Holothuroidea</taxon>
        <taxon>Aspidochirotacea</taxon>
        <taxon>Aspidochirotida</taxon>
        <taxon>Stichopodidae</taxon>
        <taxon>Apostichopus</taxon>
    </lineage>
</organism>
<dbReference type="InterPro" id="IPR037936">
    <property type="entry name" value="UNC5A-D"/>
</dbReference>
<sequence>MVKFLVISSVTICLCFAEYDGDRGQEVKDIAKEVCGNDSFTISSDDSRLLLRAKVSMLNFASVSKVPIKLLKLTDVLESATDKFLLLKSGVRLGVLDTLQAIEVSRWDHKLKAHDYEDLINFLASSGSIETACLLFPSPPAVVKNEKTLADLQSRNVSVEWIIGAKLIHTLDVASGEWAMDFRLKGTSSYSPSAIKALPDLHHLTSLRTEAMVDQEGGYLEIPNSGVLLEIPAKALNESYRIEMRIIPHCFQEGNYHTFASNSSVVIELLPGNIKLLHPVRLTLPHCLRLKKTGQRKAIVYSSHHAKGTKPNWKAQPNTLYQLNESNCTIKLESFSWKTYEADDTIVEFKKIKVYAACSQQLSDNLKHIEVGYYLDLPGEKEKIPFTTVELSVEFSCPFVFKKIADDECVCYFKAAQTKEMKLVVPIKSSEKPLAGGTNLTKHNTVDKKSSSTESLTADSTVNDEFLRVVLNYFHYAF</sequence>
<comment type="caution">
    <text evidence="4">The sequence shown here is derived from an EMBL/GenBank/DDBJ whole genome shotgun (WGS) entry which is preliminary data.</text>
</comment>
<dbReference type="GO" id="GO:0016020">
    <property type="term" value="C:membrane"/>
    <property type="evidence" value="ECO:0007669"/>
    <property type="project" value="InterPro"/>
</dbReference>
<dbReference type="STRING" id="307972.A0A2G8KEK8"/>
<evidence type="ECO:0000313" key="5">
    <source>
        <dbReference type="Proteomes" id="UP000230750"/>
    </source>
</evidence>
<keyword evidence="5" id="KW-1185">Reference proteome</keyword>
<dbReference type="PANTHER" id="PTHR12582">
    <property type="entry name" value="NETRIN RECEPTOR UNC5"/>
    <property type="match status" value="1"/>
</dbReference>
<dbReference type="OrthoDB" id="5973910at2759"/>
<feature type="domain" description="ZU5" evidence="3">
    <location>
        <begin position="207"/>
        <end position="344"/>
    </location>
</feature>
<feature type="region of interest" description="Disordered" evidence="1">
    <location>
        <begin position="435"/>
        <end position="454"/>
    </location>
</feature>
<evidence type="ECO:0000256" key="2">
    <source>
        <dbReference type="SAM" id="SignalP"/>
    </source>
</evidence>
<dbReference type="EMBL" id="MRZV01000645">
    <property type="protein sequence ID" value="PIK46431.1"/>
    <property type="molecule type" value="Genomic_DNA"/>
</dbReference>
<gene>
    <name evidence="4" type="ORF">BSL78_16717</name>
</gene>